<feature type="region of interest" description="Disordered" evidence="1">
    <location>
        <begin position="163"/>
        <end position="248"/>
    </location>
</feature>
<feature type="region of interest" description="Disordered" evidence="1">
    <location>
        <begin position="103"/>
        <end position="142"/>
    </location>
</feature>
<keyword evidence="3" id="KW-1185">Reference proteome</keyword>
<gene>
    <name evidence="2" type="ORF">K457DRAFT_21337</name>
</gene>
<proteinExistence type="predicted"/>
<organism evidence="2 3">
    <name type="scientific">Linnemannia elongata AG-77</name>
    <dbReference type="NCBI Taxonomy" id="1314771"/>
    <lineage>
        <taxon>Eukaryota</taxon>
        <taxon>Fungi</taxon>
        <taxon>Fungi incertae sedis</taxon>
        <taxon>Mucoromycota</taxon>
        <taxon>Mortierellomycotina</taxon>
        <taxon>Mortierellomycetes</taxon>
        <taxon>Mortierellales</taxon>
        <taxon>Mortierellaceae</taxon>
        <taxon>Linnemannia</taxon>
    </lineage>
</organism>
<feature type="compositionally biased region" description="Low complexity" evidence="1">
    <location>
        <begin position="218"/>
        <end position="239"/>
    </location>
</feature>
<dbReference type="Proteomes" id="UP000078512">
    <property type="component" value="Unassembled WGS sequence"/>
</dbReference>
<feature type="compositionally biased region" description="Low complexity" evidence="1">
    <location>
        <begin position="187"/>
        <end position="206"/>
    </location>
</feature>
<accession>A0A197JT13</accession>
<reference evidence="2 3" key="1">
    <citation type="submission" date="2016-05" db="EMBL/GenBank/DDBJ databases">
        <title>Genome sequencing reveals origins of a unique bacterial endosymbiosis in the earliest lineages of terrestrial Fungi.</title>
        <authorList>
            <consortium name="DOE Joint Genome Institute"/>
            <person name="Uehling J."/>
            <person name="Gryganskyi A."/>
            <person name="Hameed K."/>
            <person name="Tschaplinski T."/>
            <person name="Misztal P."/>
            <person name="Wu S."/>
            <person name="Desiro A."/>
            <person name="Vande Pol N."/>
            <person name="Du Z.-Y."/>
            <person name="Zienkiewicz A."/>
            <person name="Zienkiewicz K."/>
            <person name="Morin E."/>
            <person name="Tisserant E."/>
            <person name="Splivallo R."/>
            <person name="Hainaut M."/>
            <person name="Henrissat B."/>
            <person name="Ohm R."/>
            <person name="Kuo A."/>
            <person name="Yan J."/>
            <person name="Lipzen A."/>
            <person name="Nolan M."/>
            <person name="Labutti K."/>
            <person name="Barry K."/>
            <person name="Goldstein A."/>
            <person name="Labbe J."/>
            <person name="Schadt C."/>
            <person name="Tuskan G."/>
            <person name="Grigoriev I."/>
            <person name="Martin F."/>
            <person name="Vilgalys R."/>
            <person name="Bonito G."/>
        </authorList>
    </citation>
    <scope>NUCLEOTIDE SEQUENCE [LARGE SCALE GENOMIC DNA]</scope>
    <source>
        <strain evidence="2 3">AG-77</strain>
    </source>
</reference>
<dbReference type="EMBL" id="KV442057">
    <property type="protein sequence ID" value="OAQ27459.1"/>
    <property type="molecule type" value="Genomic_DNA"/>
</dbReference>
<evidence type="ECO:0000256" key="1">
    <source>
        <dbReference type="SAM" id="MobiDB-lite"/>
    </source>
</evidence>
<sequence>MFIKLPARRPRSNVLDSDSIPEVEVEVIEYGLPLDPAPAPAVALVIAVGLAMMPMGLFPPPPSPPPPGAAALMAVDLPGLDPLSEAANDVAGIIIPEPIVAEPENGHYHNHQQHQQQQNLLPPAFPQQPHPASLPSSSLAERGRATLDSSITNSAVQAAFATALQGRSSRRAKPSPSCTSRGLPKCTSLSTGSTTSTSTTGITTVTQHSLSNLRRTRSVNSISNPPSSPLQRRQSLRLQGRQPMADTH</sequence>
<feature type="compositionally biased region" description="Low complexity" evidence="1">
    <location>
        <begin position="130"/>
        <end position="140"/>
    </location>
</feature>
<evidence type="ECO:0000313" key="2">
    <source>
        <dbReference type="EMBL" id="OAQ27459.1"/>
    </source>
</evidence>
<dbReference type="AlphaFoldDB" id="A0A197JT13"/>
<protein>
    <submittedName>
        <fullName evidence="2">Uncharacterized protein</fullName>
    </submittedName>
</protein>
<name>A0A197JT13_9FUNG</name>
<evidence type="ECO:0000313" key="3">
    <source>
        <dbReference type="Proteomes" id="UP000078512"/>
    </source>
</evidence>